<reference evidence="2" key="1">
    <citation type="submission" date="2018-11" db="EMBL/GenBank/DDBJ databases">
        <authorList>
            <consortium name="Pathogen Informatics"/>
        </authorList>
    </citation>
    <scope>NUCLEOTIDE SEQUENCE</scope>
</reference>
<feature type="compositionally biased region" description="Polar residues" evidence="1">
    <location>
        <begin position="382"/>
        <end position="399"/>
    </location>
</feature>
<keyword evidence="3" id="KW-1185">Reference proteome</keyword>
<dbReference type="AlphaFoldDB" id="A0A448WM01"/>
<feature type="compositionally biased region" description="Basic and acidic residues" evidence="1">
    <location>
        <begin position="358"/>
        <end position="370"/>
    </location>
</feature>
<feature type="region of interest" description="Disordered" evidence="1">
    <location>
        <begin position="269"/>
        <end position="318"/>
    </location>
</feature>
<gene>
    <name evidence="2" type="ORF">PXEA_LOCUS8476</name>
</gene>
<accession>A0A448WM01</accession>
<comment type="caution">
    <text evidence="2">The sequence shown here is derived from an EMBL/GenBank/DDBJ whole genome shotgun (WGS) entry which is preliminary data.</text>
</comment>
<feature type="region of interest" description="Disordered" evidence="1">
    <location>
        <begin position="108"/>
        <end position="139"/>
    </location>
</feature>
<dbReference type="Proteomes" id="UP000784294">
    <property type="component" value="Unassembled WGS sequence"/>
</dbReference>
<evidence type="ECO:0000313" key="2">
    <source>
        <dbReference type="EMBL" id="VEL15036.1"/>
    </source>
</evidence>
<organism evidence="2 3">
    <name type="scientific">Protopolystoma xenopodis</name>
    <dbReference type="NCBI Taxonomy" id="117903"/>
    <lineage>
        <taxon>Eukaryota</taxon>
        <taxon>Metazoa</taxon>
        <taxon>Spiralia</taxon>
        <taxon>Lophotrochozoa</taxon>
        <taxon>Platyhelminthes</taxon>
        <taxon>Monogenea</taxon>
        <taxon>Polyopisthocotylea</taxon>
        <taxon>Polystomatidea</taxon>
        <taxon>Polystomatidae</taxon>
        <taxon>Protopolystoma</taxon>
    </lineage>
</organism>
<proteinExistence type="predicted"/>
<evidence type="ECO:0000256" key="1">
    <source>
        <dbReference type="SAM" id="MobiDB-lite"/>
    </source>
</evidence>
<name>A0A448WM01_9PLAT</name>
<protein>
    <submittedName>
        <fullName evidence="2">Uncharacterized protein</fullName>
    </submittedName>
</protein>
<feature type="non-terminal residue" evidence="2">
    <location>
        <position position="1"/>
    </location>
</feature>
<feature type="compositionally biased region" description="Basic and acidic residues" evidence="1">
    <location>
        <begin position="269"/>
        <end position="300"/>
    </location>
</feature>
<feature type="region of interest" description="Disordered" evidence="1">
    <location>
        <begin position="339"/>
        <end position="477"/>
    </location>
</feature>
<dbReference type="EMBL" id="CAAALY010023216">
    <property type="protein sequence ID" value="VEL15036.1"/>
    <property type="molecule type" value="Genomic_DNA"/>
</dbReference>
<feature type="region of interest" description="Disordered" evidence="1">
    <location>
        <begin position="201"/>
        <end position="232"/>
    </location>
</feature>
<sequence>MFRDAYQGFVPVLSGHHSVFPHDHSQILNQNTIFNTWNGSFQYPYNCSPVVHHPLEQIQRVPEAKGSRALNIVDPVTKKNIDLPSLANSSSNATRQTKSLIKFDLLGKKAPPSNSADDKKQIVTDGLTPSIPENTSSLVTSSDSYASFPAAIDQTPASSQSPVADSTISISIPLHSVDFRSAPEQSVEQGLPHSYQTITESAGKNVDVSPAPEPPPGLLEPPSYSQSNDILPEIKPDDISCEIICNELISEKIVTPELSTSSFTSEAFKHNGTNDKEADDRHHLVKDPICEPPRTQDPRPRQRSSKPPNLESKSIKPLDGIHAVTAKDTFPHFQLIEETSESGSECDMRGKRPHGKNLIRESARHTDNSVRNKSSRPVRLKSSFSLDPSQDSEANSSVASVKVDATACTTRDSLKSSDRPQPNLAKTFQPQTHSEDDSVEIKKPHLKDSDQEVVQSVSDLDQEPKLEPIRGRKMYSR</sequence>
<evidence type="ECO:0000313" key="3">
    <source>
        <dbReference type="Proteomes" id="UP000784294"/>
    </source>
</evidence>
<feature type="compositionally biased region" description="Basic and acidic residues" evidence="1">
    <location>
        <begin position="433"/>
        <end position="450"/>
    </location>
</feature>